<keyword evidence="7" id="KW-1015">Disulfide bond</keyword>
<dbReference type="InParanoid" id="W5MAW2"/>
<dbReference type="InterPro" id="IPR036048">
    <property type="entry name" value="Interleukin_8-like_sf"/>
</dbReference>
<dbReference type="EMBL" id="AHAT01012467">
    <property type="status" value="NOT_ANNOTATED_CDS"/>
    <property type="molecule type" value="Genomic_DNA"/>
</dbReference>
<dbReference type="FunCoup" id="W5MAW2">
    <property type="interactions" value="379"/>
</dbReference>
<reference evidence="12" key="1">
    <citation type="submission" date="2011-12" db="EMBL/GenBank/DDBJ databases">
        <title>The Draft Genome of Lepisosteus oculatus.</title>
        <authorList>
            <consortium name="The Broad Institute Genome Assembly &amp; Analysis Group"/>
            <consortium name="Computational R&amp;D Group"/>
            <consortium name="and Sequencing Platform"/>
            <person name="Di Palma F."/>
            <person name="Alfoldi J."/>
            <person name="Johnson J."/>
            <person name="Berlin A."/>
            <person name="Gnerre S."/>
            <person name="Jaffe D."/>
            <person name="MacCallum I."/>
            <person name="Young S."/>
            <person name="Walker B.J."/>
            <person name="Lander E.S."/>
            <person name="Lindblad-Toh K."/>
        </authorList>
    </citation>
    <scope>NUCLEOTIDE SEQUENCE [LARGE SCALE GENOMIC DNA]</scope>
</reference>
<keyword evidence="6 9" id="KW-0732">Signal</keyword>
<sequence>MSLKVITLLLLASILWSSSEANTEGAVDCCLATSEKVIPRKAVVSYSRQEADGDCIISAVLFITKNGYRLCAPPNAKWVKALIRKLNKKAQAKKLKNEKKRGQVAAR</sequence>
<dbReference type="Pfam" id="PF00048">
    <property type="entry name" value="IL8"/>
    <property type="match status" value="1"/>
</dbReference>
<dbReference type="GO" id="GO:0005615">
    <property type="term" value="C:extracellular space"/>
    <property type="evidence" value="ECO:0007669"/>
    <property type="project" value="UniProtKB-KW"/>
</dbReference>
<dbReference type="eggNOG" id="ENOG502S8D1">
    <property type="taxonomic scope" value="Eukaryota"/>
</dbReference>
<evidence type="ECO:0000256" key="9">
    <source>
        <dbReference type="RuleBase" id="RU361150"/>
    </source>
</evidence>
<evidence type="ECO:0000256" key="7">
    <source>
        <dbReference type="ARBA" id="ARBA00023157"/>
    </source>
</evidence>
<dbReference type="CDD" id="cd00169">
    <property type="entry name" value="Chemokine"/>
    <property type="match status" value="1"/>
</dbReference>
<dbReference type="STRING" id="7918.ENSLOCP00000005521"/>
<reference evidence="11" key="2">
    <citation type="submission" date="2025-08" db="UniProtKB">
        <authorList>
            <consortium name="Ensembl"/>
        </authorList>
    </citation>
    <scope>IDENTIFICATION</scope>
</reference>
<protein>
    <recommendedName>
        <fullName evidence="9">C-C motif chemokine</fullName>
    </recommendedName>
</protein>
<evidence type="ECO:0000256" key="1">
    <source>
        <dbReference type="ARBA" id="ARBA00004613"/>
    </source>
</evidence>
<comment type="subcellular location">
    <subcellularLocation>
        <location evidence="1 9">Secreted</location>
    </subcellularLocation>
</comment>
<dbReference type="FunFam" id="2.40.50.40:FF:000012">
    <property type="entry name" value="C-C motif chemokine"/>
    <property type="match status" value="1"/>
</dbReference>
<dbReference type="SMART" id="SM00199">
    <property type="entry name" value="SCY"/>
    <property type="match status" value="1"/>
</dbReference>
<feature type="signal peptide" evidence="9">
    <location>
        <begin position="1"/>
        <end position="21"/>
    </location>
</feature>
<proteinExistence type="inferred from homology"/>
<dbReference type="GO" id="GO:0006954">
    <property type="term" value="P:inflammatory response"/>
    <property type="evidence" value="ECO:0007669"/>
    <property type="project" value="UniProtKB-KW"/>
</dbReference>
<dbReference type="HOGENOM" id="CLU_141716_3_2_1"/>
<evidence type="ECO:0000256" key="6">
    <source>
        <dbReference type="ARBA" id="ARBA00022729"/>
    </source>
</evidence>
<dbReference type="GeneTree" id="ENSGT01130000278316"/>
<keyword evidence="12" id="KW-1185">Reference proteome</keyword>
<evidence type="ECO:0000256" key="8">
    <source>
        <dbReference type="ARBA" id="ARBA00023198"/>
    </source>
</evidence>
<dbReference type="Ensembl" id="ENSLOCT00000005529.1">
    <property type="protein sequence ID" value="ENSLOCP00000005521.1"/>
    <property type="gene ID" value="ENSLOCG00000004609.1"/>
</dbReference>
<dbReference type="InterPro" id="IPR001811">
    <property type="entry name" value="Chemokine_IL8-like_dom"/>
</dbReference>
<evidence type="ECO:0000313" key="12">
    <source>
        <dbReference type="Proteomes" id="UP000018468"/>
    </source>
</evidence>
<feature type="domain" description="Chemokine interleukin-8-like" evidence="10">
    <location>
        <begin position="26"/>
        <end position="86"/>
    </location>
</feature>
<feature type="chain" id="PRO_5005150853" description="C-C motif chemokine" evidence="9">
    <location>
        <begin position="22"/>
        <end position="107"/>
    </location>
</feature>
<dbReference type="InterPro" id="IPR000827">
    <property type="entry name" value="Chemokine_CC_CS"/>
</dbReference>
<keyword evidence="4 9" id="KW-0202">Cytokine</keyword>
<dbReference type="PROSITE" id="PS00472">
    <property type="entry name" value="SMALL_CYTOKINES_CC"/>
    <property type="match status" value="1"/>
</dbReference>
<name>W5MAW2_LEPOC</name>
<dbReference type="Bgee" id="ENSLOCG00000004609">
    <property type="expression patterns" value="Expressed in zone of skin and 11 other cell types or tissues"/>
</dbReference>
<evidence type="ECO:0000256" key="2">
    <source>
        <dbReference type="ARBA" id="ARBA00010868"/>
    </source>
</evidence>
<evidence type="ECO:0000256" key="5">
    <source>
        <dbReference type="ARBA" id="ARBA00022525"/>
    </source>
</evidence>
<reference evidence="11" key="3">
    <citation type="submission" date="2025-09" db="UniProtKB">
        <authorList>
            <consortium name="Ensembl"/>
        </authorList>
    </citation>
    <scope>IDENTIFICATION</scope>
</reference>
<keyword evidence="5 9" id="KW-0964">Secreted</keyword>
<dbReference type="GO" id="GO:0008009">
    <property type="term" value="F:chemokine activity"/>
    <property type="evidence" value="ECO:0007669"/>
    <property type="project" value="InterPro"/>
</dbReference>
<dbReference type="AlphaFoldDB" id="W5MAW2"/>
<organism evidence="11 12">
    <name type="scientific">Lepisosteus oculatus</name>
    <name type="common">Spotted gar</name>
    <dbReference type="NCBI Taxonomy" id="7918"/>
    <lineage>
        <taxon>Eukaryota</taxon>
        <taxon>Metazoa</taxon>
        <taxon>Chordata</taxon>
        <taxon>Craniata</taxon>
        <taxon>Vertebrata</taxon>
        <taxon>Euteleostomi</taxon>
        <taxon>Actinopterygii</taxon>
        <taxon>Neopterygii</taxon>
        <taxon>Holostei</taxon>
        <taxon>Semionotiformes</taxon>
        <taxon>Lepisosteidae</taxon>
        <taxon>Lepisosteus</taxon>
    </lineage>
</organism>
<evidence type="ECO:0000259" key="10">
    <source>
        <dbReference type="SMART" id="SM00199"/>
    </source>
</evidence>
<dbReference type="Proteomes" id="UP000018468">
    <property type="component" value="Linkage group LG2"/>
</dbReference>
<dbReference type="Gene3D" id="2.40.50.40">
    <property type="match status" value="1"/>
</dbReference>
<evidence type="ECO:0000256" key="4">
    <source>
        <dbReference type="ARBA" id="ARBA00022514"/>
    </source>
</evidence>
<dbReference type="OMA" id="NINVHAC"/>
<evidence type="ECO:0000313" key="11">
    <source>
        <dbReference type="Ensembl" id="ENSLOCP00000005521.1"/>
    </source>
</evidence>
<dbReference type="GO" id="GO:0006955">
    <property type="term" value="P:immune response"/>
    <property type="evidence" value="ECO:0007669"/>
    <property type="project" value="InterPro"/>
</dbReference>
<comment type="similarity">
    <text evidence="2 9">Belongs to the intercrine beta (chemokine CC) family.</text>
</comment>
<evidence type="ECO:0000256" key="3">
    <source>
        <dbReference type="ARBA" id="ARBA00022500"/>
    </source>
</evidence>
<dbReference type="SUPFAM" id="SSF54117">
    <property type="entry name" value="Interleukin 8-like chemokines"/>
    <property type="match status" value="1"/>
</dbReference>
<keyword evidence="3 9" id="KW-0145">Chemotaxis</keyword>
<keyword evidence="8" id="KW-0395">Inflammatory response</keyword>
<accession>W5MAW2</accession>
<dbReference type="InterPro" id="IPR039809">
    <property type="entry name" value="Chemokine_b/g/d"/>
</dbReference>
<dbReference type="PANTHER" id="PTHR12015">
    <property type="entry name" value="SMALL INDUCIBLE CYTOKINE A"/>
    <property type="match status" value="1"/>
</dbReference>
<dbReference type="PANTHER" id="PTHR12015:SF108">
    <property type="entry name" value="C-C MOTIF CHEMOKINE 20"/>
    <property type="match status" value="1"/>
</dbReference>